<accession>A0A2P5XZ37</accession>
<dbReference type="Pfam" id="PF03195">
    <property type="entry name" value="LOB"/>
    <property type="match status" value="1"/>
</dbReference>
<dbReference type="EMBL" id="KZ663978">
    <property type="protein sequence ID" value="PPS08607.1"/>
    <property type="molecule type" value="Genomic_DNA"/>
</dbReference>
<dbReference type="PROSITE" id="PS50891">
    <property type="entry name" value="LOB"/>
    <property type="match status" value="1"/>
</dbReference>
<dbReference type="PANTHER" id="PTHR31301:SF21">
    <property type="entry name" value="LOB DOMAIN-CONTAINING PROTEIN 27-RELATED"/>
    <property type="match status" value="1"/>
</dbReference>
<evidence type="ECO:0000313" key="4">
    <source>
        <dbReference type="Proteomes" id="UP000239757"/>
    </source>
</evidence>
<proteinExistence type="inferred from homology"/>
<dbReference type="OrthoDB" id="1893065at2759"/>
<evidence type="ECO:0000259" key="2">
    <source>
        <dbReference type="PROSITE" id="PS50891"/>
    </source>
</evidence>
<dbReference type="InterPro" id="IPR004883">
    <property type="entry name" value="LOB"/>
</dbReference>
<dbReference type="PANTHER" id="PTHR31301">
    <property type="entry name" value="LOB DOMAIN-CONTAINING PROTEIN 4-RELATED"/>
    <property type="match status" value="1"/>
</dbReference>
<comment type="similarity">
    <text evidence="1">Belongs to the LOB domain-containing protein family.</text>
</comment>
<gene>
    <name evidence="3" type="ORF">GOBAR_AA12044</name>
</gene>
<dbReference type="AlphaFoldDB" id="A0A2P5XZ37"/>
<evidence type="ECO:0000313" key="3">
    <source>
        <dbReference type="EMBL" id="PPS08607.1"/>
    </source>
</evidence>
<organism evidence="3 4">
    <name type="scientific">Gossypium barbadense</name>
    <name type="common">Sea Island cotton</name>
    <name type="synonym">Hibiscus barbadensis</name>
    <dbReference type="NCBI Taxonomy" id="3634"/>
    <lineage>
        <taxon>Eukaryota</taxon>
        <taxon>Viridiplantae</taxon>
        <taxon>Streptophyta</taxon>
        <taxon>Embryophyta</taxon>
        <taxon>Tracheophyta</taxon>
        <taxon>Spermatophyta</taxon>
        <taxon>Magnoliopsida</taxon>
        <taxon>eudicotyledons</taxon>
        <taxon>Gunneridae</taxon>
        <taxon>Pentapetalae</taxon>
        <taxon>rosids</taxon>
        <taxon>malvids</taxon>
        <taxon>Malvales</taxon>
        <taxon>Malvaceae</taxon>
        <taxon>Malvoideae</taxon>
        <taxon>Gossypium</taxon>
    </lineage>
</organism>
<reference evidence="3 4" key="1">
    <citation type="submission" date="2015-01" db="EMBL/GenBank/DDBJ databases">
        <title>Genome of allotetraploid Gossypium barbadense reveals genomic plasticity and fiber elongation in cotton evolution.</title>
        <authorList>
            <person name="Chen X."/>
            <person name="Liu X."/>
            <person name="Zhao B."/>
            <person name="Zheng H."/>
            <person name="Hu Y."/>
            <person name="Lu G."/>
            <person name="Yang C."/>
            <person name="Chen J."/>
            <person name="Shan C."/>
            <person name="Zhang L."/>
            <person name="Zhou Y."/>
            <person name="Wang L."/>
            <person name="Guo W."/>
            <person name="Bai Y."/>
            <person name="Ruan J."/>
            <person name="Shangguan X."/>
            <person name="Mao Y."/>
            <person name="Jiang J."/>
            <person name="Zhu Y."/>
            <person name="Lei J."/>
            <person name="Kang H."/>
            <person name="Chen S."/>
            <person name="He X."/>
            <person name="Wang R."/>
            <person name="Wang Y."/>
            <person name="Chen J."/>
            <person name="Wang L."/>
            <person name="Yu S."/>
            <person name="Wang B."/>
            <person name="Wei J."/>
            <person name="Song S."/>
            <person name="Lu X."/>
            <person name="Gao Z."/>
            <person name="Gu W."/>
            <person name="Deng X."/>
            <person name="Ma D."/>
            <person name="Wang S."/>
            <person name="Liang W."/>
            <person name="Fang L."/>
            <person name="Cai C."/>
            <person name="Zhu X."/>
            <person name="Zhou B."/>
            <person name="Zhang Y."/>
            <person name="Chen Z."/>
            <person name="Xu S."/>
            <person name="Zhu R."/>
            <person name="Wang S."/>
            <person name="Zhang T."/>
            <person name="Zhao G."/>
        </authorList>
    </citation>
    <scope>NUCLEOTIDE SEQUENCE [LARGE SCALE GENOMIC DNA]</scope>
    <source>
        <strain evidence="4">cv. Xinhai21</strain>
        <tissue evidence="3">Leaf</tissue>
    </source>
</reference>
<name>A0A2P5XZ37_GOSBA</name>
<sequence length="225" mass="25569">MTLKGGATSACAACKYQRRKCIPECLLAPYFPADQTKVFQNAHKLFGVSNIVKILRSLDPSQHAEAMRSIKYQANVRDRFPVYGCLGVIRQLYYQIQMLEEEMHTLELGMAPSNNALPLFNQVTHQPYTMQNTYSSSDIDSPPKDNVENNSLWIQHLFLDTNNHGTNNNDSPIAIQSQLLVPNSEPLADTQHQVVQDYDEIHPFFDSIDDRQSYIDTKDAEDSSR</sequence>
<evidence type="ECO:0000256" key="1">
    <source>
        <dbReference type="ARBA" id="ARBA00005474"/>
    </source>
</evidence>
<feature type="domain" description="LOB" evidence="2">
    <location>
        <begin position="9"/>
        <end position="110"/>
    </location>
</feature>
<protein>
    <recommendedName>
        <fullName evidence="2">LOB domain-containing protein</fullName>
    </recommendedName>
</protein>
<dbReference type="Proteomes" id="UP000239757">
    <property type="component" value="Unassembled WGS sequence"/>
</dbReference>